<comment type="caution">
    <text evidence="2">The sequence shown here is derived from an EMBL/GenBank/DDBJ whole genome shotgun (WGS) entry which is preliminary data.</text>
</comment>
<dbReference type="Proteomes" id="UP001151760">
    <property type="component" value="Unassembled WGS sequence"/>
</dbReference>
<dbReference type="InterPro" id="IPR043128">
    <property type="entry name" value="Rev_trsase/Diguanyl_cyclase"/>
</dbReference>
<name>A0ABQ4YJA9_9ASTR</name>
<reference evidence="2" key="2">
    <citation type="submission" date="2022-01" db="EMBL/GenBank/DDBJ databases">
        <authorList>
            <person name="Yamashiro T."/>
            <person name="Shiraishi A."/>
            <person name="Satake H."/>
            <person name="Nakayama K."/>
        </authorList>
    </citation>
    <scope>NUCLEOTIDE SEQUENCE</scope>
</reference>
<evidence type="ECO:0000313" key="2">
    <source>
        <dbReference type="EMBL" id="GJS77909.1"/>
    </source>
</evidence>
<protein>
    <submittedName>
        <fullName evidence="2">Reverse transcriptase domain-containing protein</fullName>
    </submittedName>
</protein>
<organism evidence="2 3">
    <name type="scientific">Tanacetum coccineum</name>
    <dbReference type="NCBI Taxonomy" id="301880"/>
    <lineage>
        <taxon>Eukaryota</taxon>
        <taxon>Viridiplantae</taxon>
        <taxon>Streptophyta</taxon>
        <taxon>Embryophyta</taxon>
        <taxon>Tracheophyta</taxon>
        <taxon>Spermatophyta</taxon>
        <taxon>Magnoliopsida</taxon>
        <taxon>eudicotyledons</taxon>
        <taxon>Gunneridae</taxon>
        <taxon>Pentapetalae</taxon>
        <taxon>asterids</taxon>
        <taxon>campanulids</taxon>
        <taxon>Asterales</taxon>
        <taxon>Asteraceae</taxon>
        <taxon>Asteroideae</taxon>
        <taxon>Anthemideae</taxon>
        <taxon>Anthemidinae</taxon>
        <taxon>Tanacetum</taxon>
    </lineage>
</organism>
<evidence type="ECO:0000313" key="3">
    <source>
        <dbReference type="Proteomes" id="UP001151760"/>
    </source>
</evidence>
<dbReference type="Pfam" id="PF00078">
    <property type="entry name" value="RVT_1"/>
    <property type="match status" value="1"/>
</dbReference>
<reference evidence="2" key="1">
    <citation type="journal article" date="2022" name="Int. J. Mol. Sci.">
        <title>Draft Genome of Tanacetum Coccineum: Genomic Comparison of Closely Related Tanacetum-Family Plants.</title>
        <authorList>
            <person name="Yamashiro T."/>
            <person name="Shiraishi A."/>
            <person name="Nakayama K."/>
            <person name="Satake H."/>
        </authorList>
    </citation>
    <scope>NUCLEOTIDE SEQUENCE</scope>
</reference>
<proteinExistence type="predicted"/>
<keyword evidence="3" id="KW-1185">Reference proteome</keyword>
<dbReference type="InterPro" id="IPR043502">
    <property type="entry name" value="DNA/RNA_pol_sf"/>
</dbReference>
<dbReference type="InterPro" id="IPR000477">
    <property type="entry name" value="RT_dom"/>
</dbReference>
<dbReference type="PANTHER" id="PTHR24559:SF444">
    <property type="entry name" value="REVERSE TRANSCRIPTASE DOMAIN-CONTAINING PROTEIN"/>
    <property type="match status" value="1"/>
</dbReference>
<dbReference type="CDD" id="cd01647">
    <property type="entry name" value="RT_LTR"/>
    <property type="match status" value="1"/>
</dbReference>
<keyword evidence="2" id="KW-0695">RNA-directed DNA polymerase</keyword>
<keyword evidence="2" id="KW-0808">Transferase</keyword>
<gene>
    <name evidence="2" type="ORF">Tco_0727790</name>
</gene>
<dbReference type="EMBL" id="BQNB010010484">
    <property type="protein sequence ID" value="GJS77909.1"/>
    <property type="molecule type" value="Genomic_DNA"/>
</dbReference>
<feature type="domain" description="Reverse transcriptase" evidence="1">
    <location>
        <begin position="1"/>
        <end position="82"/>
    </location>
</feature>
<dbReference type="Gene3D" id="3.30.70.270">
    <property type="match status" value="2"/>
</dbReference>
<accession>A0ABQ4YJA9</accession>
<sequence>MSFGLKNAGATYKRLVDDAFQSQIGWNLEAYVDDMVVKSKSEREMITDVAETFDNLRRINMKLNPKKCSFWVEEGKFLGYMVTSKGIRENPTKTKDIAKMQSPKTWGQMQSLPGKLAALNRFLSRSADKSLPFFETLKDIIKENKDDYRWTEDAENAF</sequence>
<dbReference type="PROSITE" id="PS50878">
    <property type="entry name" value="RT_POL"/>
    <property type="match status" value="1"/>
</dbReference>
<dbReference type="InterPro" id="IPR053134">
    <property type="entry name" value="RNA-dir_DNA_polymerase"/>
</dbReference>
<dbReference type="PANTHER" id="PTHR24559">
    <property type="entry name" value="TRANSPOSON TY3-I GAG-POL POLYPROTEIN"/>
    <property type="match status" value="1"/>
</dbReference>
<dbReference type="GO" id="GO:0003964">
    <property type="term" value="F:RNA-directed DNA polymerase activity"/>
    <property type="evidence" value="ECO:0007669"/>
    <property type="project" value="UniProtKB-KW"/>
</dbReference>
<evidence type="ECO:0000259" key="1">
    <source>
        <dbReference type="PROSITE" id="PS50878"/>
    </source>
</evidence>
<dbReference type="SUPFAM" id="SSF56672">
    <property type="entry name" value="DNA/RNA polymerases"/>
    <property type="match status" value="1"/>
</dbReference>
<keyword evidence="2" id="KW-0548">Nucleotidyltransferase</keyword>